<feature type="signal peptide" evidence="1">
    <location>
        <begin position="1"/>
        <end position="19"/>
    </location>
</feature>
<evidence type="ECO:0000256" key="1">
    <source>
        <dbReference type="SAM" id="SignalP"/>
    </source>
</evidence>
<evidence type="ECO:0000313" key="3">
    <source>
        <dbReference type="Proteomes" id="UP000239250"/>
    </source>
</evidence>
<dbReference type="InterPro" id="IPR054816">
    <property type="entry name" value="Lipoprotein_mollicutes-type_CS"/>
</dbReference>
<dbReference type="InterPro" id="IPR011889">
    <property type="entry name" value="Liste_lipo_26"/>
</dbReference>
<name>A0A2S0NJL9_9MOLU</name>
<reference evidence="3" key="1">
    <citation type="submission" date="2018-02" db="EMBL/GenBank/DDBJ databases">
        <title>Firefly genomes illuminate parallel origins of bioluminescence in beetles.</title>
        <authorList>
            <person name="Fallon T.R."/>
            <person name="Lower S.E.S."/>
            <person name="Behringer M."/>
            <person name="Weng J.-K."/>
        </authorList>
    </citation>
    <scope>NUCLEOTIDE SEQUENCE [LARGE SCALE GENOMIC DNA]</scope>
</reference>
<dbReference type="Proteomes" id="UP000239250">
    <property type="component" value="Chromosome"/>
</dbReference>
<dbReference type="RefSeq" id="WP_303662552.1">
    <property type="nucleotide sequence ID" value="NZ_CP027019.1"/>
</dbReference>
<dbReference type="NCBIfam" id="NF038029">
    <property type="entry name" value="LP_plasma"/>
    <property type="match status" value="1"/>
</dbReference>
<keyword evidence="1" id="KW-0732">Signal</keyword>
<dbReference type="InterPro" id="IPR005046">
    <property type="entry name" value="DUF285"/>
</dbReference>
<evidence type="ECO:0008006" key="4">
    <source>
        <dbReference type="Google" id="ProtNLM"/>
    </source>
</evidence>
<accession>A0A2S0NJL9</accession>
<evidence type="ECO:0000313" key="2">
    <source>
        <dbReference type="EMBL" id="AVP49214.1"/>
    </source>
</evidence>
<dbReference type="Pfam" id="PF03382">
    <property type="entry name" value="DUF285"/>
    <property type="match status" value="3"/>
</dbReference>
<feature type="chain" id="PRO_5015602301" description="Lipoprotein" evidence="1">
    <location>
        <begin position="20"/>
        <end position="790"/>
    </location>
</feature>
<dbReference type="EMBL" id="CP027019">
    <property type="protein sequence ID" value="AVP49214.1"/>
    <property type="molecule type" value="Genomic_DNA"/>
</dbReference>
<sequence length="790" mass="90257">MKKLLTLLGSIGMVSVTSATVVACETPTPSITNIENELKQILNQKHDESWKLKDLQEKINEKYGESLISVEFIDSPTRAISSTPHEDRYNFTSNGTKYTGSITLTHSWTETVRYTEDISTTQTALQAILDSRKYESWSENELQTSLNTKYGPGEITVKRGISSRAHLDEGREDRFNFIGGGDINNEFNYTGSLSLTHHWANRTDLTVDISVITNKLQAILDHKDHKHQAWTQKDLQVAIDADNEIGKNEIKVTPVNALTRSFETDIHKNKWKFAGNGSIENDYKWKGSIVLTHEWKKKIDTTKDISEIKEDLEKIVRSKEEFWTVEALEKKVLELDPTGGIKVVEQTLSKSEEVPIKKWKFTADGSINNDYKYNGELEIYQIKDMQTYAQTIYIDADSKAVKSTNDIVPEGTKEVLHIGFGMDNEKNLMGAHKMPKTIEKVPNYISPQIKSLYKIFDGAKQFNDSNISQWNTSNVEIMENVFMDAELFNQELNDWNVSNVWDMNSMFLRAKSFNKDLNNWNTSKVKKMSNMFQGAEKFNGNISTWDTSQVNEMQNMFQGAIEFNQDLITKDNVWNTSSVTNMSRMFENARTFNADITKWNTSSVTNMSGMFKGAVSFNGNINTVGDVWNTSNVINMSEMFENARTFNADITKWNTSNVTDMSGMFKGASSFNRDINTVDDVWNTSNVTNMKNMFRDATTFNGDLSNWDTFQVETMEGMFEGATVFNRSISNWDTLNVENMTSMFRSAKAFNQDLKSWNVENVWLFDFFSLNSGLAPENLPRFQNKIRNTD</sequence>
<organism evidence="2 3">
    <name type="scientific">Williamsoniiplasma luminosum</name>
    <dbReference type="NCBI Taxonomy" id="214888"/>
    <lineage>
        <taxon>Bacteria</taxon>
        <taxon>Bacillati</taxon>
        <taxon>Mycoplasmatota</taxon>
        <taxon>Mollicutes</taxon>
        <taxon>Entomoplasmatales</taxon>
        <taxon>Williamsoniiplasma</taxon>
    </lineage>
</organism>
<dbReference type="NCBIfam" id="TIGR02167">
    <property type="entry name" value="Liste_lipo_26"/>
    <property type="match status" value="3"/>
</dbReference>
<dbReference type="NCBIfam" id="NF045726">
    <property type="entry name" value="XXplasma_LP"/>
    <property type="match status" value="1"/>
</dbReference>
<proteinExistence type="predicted"/>
<dbReference type="PROSITE" id="PS51257">
    <property type="entry name" value="PROKAR_LIPOPROTEIN"/>
    <property type="match status" value="1"/>
</dbReference>
<protein>
    <recommendedName>
        <fullName evidence="4">Lipoprotein</fullName>
    </recommendedName>
</protein>
<dbReference type="AlphaFoldDB" id="A0A2S0NJL9"/>
<gene>
    <name evidence="2" type="ORF">C5T88_01285</name>
</gene>